<dbReference type="InterPro" id="IPR052560">
    <property type="entry name" value="RdDP_mobile_element"/>
</dbReference>
<sequence length="122" mass="13772">MSVCFYGEKIKNEKTPVYLGITLYRTLIFKTHLYKVLTKLKTRIGLINKLASTTWGAPTSVLRTSSLALVYSAAEYCAPVLTGSAHTEEIDIQLRRSMRIISDTVLSTNKQWPPFLHITSSY</sequence>
<accession>A0A6G0Y6L3</accession>
<gene>
    <name evidence="1" type="ORF">FWK35_00031092</name>
</gene>
<dbReference type="Proteomes" id="UP000478052">
    <property type="component" value="Unassembled WGS sequence"/>
</dbReference>
<dbReference type="PANTHER" id="PTHR36688">
    <property type="entry name" value="ENDO/EXONUCLEASE/PHOSPHATASE DOMAIN-CONTAINING PROTEIN"/>
    <property type="match status" value="1"/>
</dbReference>
<protein>
    <submittedName>
        <fullName evidence="1">Uncharacterized protein</fullName>
    </submittedName>
</protein>
<reference evidence="1 2" key="1">
    <citation type="submission" date="2019-08" db="EMBL/GenBank/DDBJ databases">
        <title>Whole genome of Aphis craccivora.</title>
        <authorList>
            <person name="Voronova N.V."/>
            <person name="Shulinski R.S."/>
            <person name="Bandarenka Y.V."/>
            <person name="Zhorov D.G."/>
            <person name="Warner D."/>
        </authorList>
    </citation>
    <scope>NUCLEOTIDE SEQUENCE [LARGE SCALE GENOMIC DNA]</scope>
    <source>
        <strain evidence="1">180601</strain>
        <tissue evidence="1">Whole Body</tissue>
    </source>
</reference>
<organism evidence="1 2">
    <name type="scientific">Aphis craccivora</name>
    <name type="common">Cowpea aphid</name>
    <dbReference type="NCBI Taxonomy" id="307492"/>
    <lineage>
        <taxon>Eukaryota</taxon>
        <taxon>Metazoa</taxon>
        <taxon>Ecdysozoa</taxon>
        <taxon>Arthropoda</taxon>
        <taxon>Hexapoda</taxon>
        <taxon>Insecta</taxon>
        <taxon>Pterygota</taxon>
        <taxon>Neoptera</taxon>
        <taxon>Paraneoptera</taxon>
        <taxon>Hemiptera</taxon>
        <taxon>Sternorrhyncha</taxon>
        <taxon>Aphidomorpha</taxon>
        <taxon>Aphidoidea</taxon>
        <taxon>Aphididae</taxon>
        <taxon>Aphidini</taxon>
        <taxon>Aphis</taxon>
        <taxon>Aphis</taxon>
    </lineage>
</organism>
<comment type="caution">
    <text evidence="1">The sequence shown here is derived from an EMBL/GenBank/DDBJ whole genome shotgun (WGS) entry which is preliminary data.</text>
</comment>
<evidence type="ECO:0000313" key="1">
    <source>
        <dbReference type="EMBL" id="KAF0749929.1"/>
    </source>
</evidence>
<evidence type="ECO:0000313" key="2">
    <source>
        <dbReference type="Proteomes" id="UP000478052"/>
    </source>
</evidence>
<name>A0A6G0Y6L3_APHCR</name>
<proteinExistence type="predicted"/>
<dbReference type="OrthoDB" id="409048at2759"/>
<dbReference type="PANTHER" id="PTHR36688:SF1">
    <property type="entry name" value="ENDONUCLEASE_EXONUCLEASE_PHOSPHATASE DOMAIN-CONTAINING PROTEIN"/>
    <property type="match status" value="1"/>
</dbReference>
<keyword evidence="2" id="KW-1185">Reference proteome</keyword>
<dbReference type="EMBL" id="VUJU01005919">
    <property type="protein sequence ID" value="KAF0749929.1"/>
    <property type="molecule type" value="Genomic_DNA"/>
</dbReference>
<dbReference type="AlphaFoldDB" id="A0A6G0Y6L3"/>